<proteinExistence type="predicted"/>
<feature type="region of interest" description="Disordered" evidence="1">
    <location>
        <begin position="1"/>
        <end position="25"/>
    </location>
</feature>
<organism evidence="2 3">
    <name type="scientific">Nostoc flagelliforme CCNUN1</name>
    <dbReference type="NCBI Taxonomy" id="2038116"/>
    <lineage>
        <taxon>Bacteria</taxon>
        <taxon>Bacillati</taxon>
        <taxon>Cyanobacteriota</taxon>
        <taxon>Cyanophyceae</taxon>
        <taxon>Nostocales</taxon>
        <taxon>Nostocaceae</taxon>
        <taxon>Nostoc</taxon>
    </lineage>
</organism>
<gene>
    <name evidence="2" type="ORF">COO91_01884</name>
</gene>
<accession>A0A2K8SKM5</accession>
<dbReference type="EMBL" id="CP024785">
    <property type="protein sequence ID" value="AUB35991.1"/>
    <property type="molecule type" value="Genomic_DNA"/>
</dbReference>
<dbReference type="AlphaFoldDB" id="A0A2K8SKM5"/>
<dbReference type="KEGG" id="nfl:COO91_01884"/>
<keyword evidence="3" id="KW-1185">Reference proteome</keyword>
<sequence length="50" mass="5612">MPLQLSNKPSGVAKSAGYSASPKSEKISVFTRSKRRVYTLQVHHWDRNPA</sequence>
<name>A0A2K8SKM5_9NOSO</name>
<protein>
    <submittedName>
        <fullName evidence="2">Uncharacterized protein</fullName>
    </submittedName>
</protein>
<dbReference type="Proteomes" id="UP000232003">
    <property type="component" value="Chromosome"/>
</dbReference>
<evidence type="ECO:0000256" key="1">
    <source>
        <dbReference type="SAM" id="MobiDB-lite"/>
    </source>
</evidence>
<evidence type="ECO:0000313" key="2">
    <source>
        <dbReference type="EMBL" id="AUB35991.1"/>
    </source>
</evidence>
<evidence type="ECO:0000313" key="3">
    <source>
        <dbReference type="Proteomes" id="UP000232003"/>
    </source>
</evidence>
<reference evidence="2 3" key="1">
    <citation type="submission" date="2017-11" db="EMBL/GenBank/DDBJ databases">
        <title>Complete genome of a free-living desiccation-tolerant cyanobacterium and its photosynthetic adaptation to extreme terrestrial habitat.</title>
        <authorList>
            <person name="Shang J."/>
        </authorList>
    </citation>
    <scope>NUCLEOTIDE SEQUENCE [LARGE SCALE GENOMIC DNA]</scope>
    <source>
        <strain evidence="2 3">CCNUN1</strain>
    </source>
</reference>